<proteinExistence type="predicted"/>
<feature type="region of interest" description="Disordered" evidence="1">
    <location>
        <begin position="226"/>
        <end position="257"/>
    </location>
</feature>
<gene>
    <name evidence="3" type="ORF">ICN82_14435</name>
</gene>
<evidence type="ECO:0000313" key="3">
    <source>
        <dbReference type="EMBL" id="MBE3639395.1"/>
    </source>
</evidence>
<feature type="compositionally biased region" description="Low complexity" evidence="1">
    <location>
        <begin position="227"/>
        <end position="244"/>
    </location>
</feature>
<reference evidence="3" key="1">
    <citation type="submission" date="2020-09" db="EMBL/GenBank/DDBJ databases">
        <title>A novel bacterium of genus Mangrovicoccus, isolated from South China Sea.</title>
        <authorList>
            <person name="Huang H."/>
            <person name="Mo K."/>
            <person name="Hu Y."/>
        </authorList>
    </citation>
    <scope>NUCLEOTIDE SEQUENCE</scope>
    <source>
        <strain evidence="3">HB182678</strain>
    </source>
</reference>
<evidence type="ECO:0000256" key="1">
    <source>
        <dbReference type="SAM" id="MobiDB-lite"/>
    </source>
</evidence>
<feature type="signal peptide" evidence="2">
    <location>
        <begin position="1"/>
        <end position="31"/>
    </location>
</feature>
<dbReference type="RefSeq" id="WP_193184039.1">
    <property type="nucleotide sequence ID" value="NZ_JACVXA010000046.1"/>
</dbReference>
<evidence type="ECO:0000256" key="2">
    <source>
        <dbReference type="SAM" id="SignalP"/>
    </source>
</evidence>
<protein>
    <submittedName>
        <fullName evidence="3">YfdX family protein</fullName>
    </submittedName>
</protein>
<dbReference type="Proteomes" id="UP000609121">
    <property type="component" value="Unassembled WGS sequence"/>
</dbReference>
<feature type="chain" id="PRO_5035290773" evidence="2">
    <location>
        <begin position="32"/>
        <end position="257"/>
    </location>
</feature>
<organism evidence="3 4">
    <name type="scientific">Mangrovicoccus algicola</name>
    <dbReference type="NCBI Taxonomy" id="2771008"/>
    <lineage>
        <taxon>Bacteria</taxon>
        <taxon>Pseudomonadati</taxon>
        <taxon>Pseudomonadota</taxon>
        <taxon>Alphaproteobacteria</taxon>
        <taxon>Rhodobacterales</taxon>
        <taxon>Paracoccaceae</taxon>
        <taxon>Mangrovicoccus</taxon>
    </lineage>
</organism>
<name>A0A8J6ZAH0_9RHOB</name>
<sequence length="257" mass="26280">MAQRMTPGRRLAILLATAAALASPAATVAVAAESGRAAEQAQQAAPAATDPGYATQDALLRASQEGLEVLGKVHQARAELQEGQSDTAGTLLEEASATLDDAGKDLRQMMVADTESATDDPVFVPVDVQIGYGESFVPDDASKQALDEAGAQLRADQPGEALKTMRLAELDMQVVAAMMPLQETLGHISDARTAISGGDTAQAQASLAALEDGVVVRGWDIDAIPRQGDGSVQQSSAASALSQPAPGPARAPVTAAE</sequence>
<dbReference type="Pfam" id="PF10938">
    <property type="entry name" value="YfdX"/>
    <property type="match status" value="1"/>
</dbReference>
<dbReference type="EMBL" id="JACVXA010000046">
    <property type="protein sequence ID" value="MBE3639395.1"/>
    <property type="molecule type" value="Genomic_DNA"/>
</dbReference>
<evidence type="ECO:0000313" key="4">
    <source>
        <dbReference type="Proteomes" id="UP000609121"/>
    </source>
</evidence>
<comment type="caution">
    <text evidence="3">The sequence shown here is derived from an EMBL/GenBank/DDBJ whole genome shotgun (WGS) entry which is preliminary data.</text>
</comment>
<dbReference type="AlphaFoldDB" id="A0A8J6ZAH0"/>
<accession>A0A8J6ZAH0</accession>
<dbReference type="InterPro" id="IPR021236">
    <property type="entry name" value="Uncharacterised_YfdX"/>
</dbReference>
<dbReference type="Gene3D" id="1.20.120.1940">
    <property type="entry name" value="YfdX protein domain"/>
    <property type="match status" value="1"/>
</dbReference>
<dbReference type="Gene3D" id="6.10.250.2140">
    <property type="match status" value="1"/>
</dbReference>
<keyword evidence="4" id="KW-1185">Reference proteome</keyword>
<keyword evidence="2" id="KW-0732">Signal</keyword>